<evidence type="ECO:0000313" key="6">
    <source>
        <dbReference type="Proteomes" id="UP000297394"/>
    </source>
</evidence>
<reference evidence="6 7" key="2">
    <citation type="journal article" date="2019" name="PLoS Negl. Trop. Dis.">
        <title>Revisiting the worldwide diversity of Leptospira species in the environment.</title>
        <authorList>
            <person name="Vincent A.T."/>
            <person name="Schiettekatte O."/>
            <person name="Bourhy P."/>
            <person name="Veyrier F.J."/>
            <person name="Picardeau M."/>
        </authorList>
    </citation>
    <scope>NUCLEOTIDE SEQUENCE [LARGE SCALE GENOMIC DNA]</scope>
    <source>
        <strain evidence="4 6">201800280</strain>
        <strain evidence="7">201800281</strain>
    </source>
</reference>
<dbReference type="InterPro" id="IPR001932">
    <property type="entry name" value="PPM-type_phosphatase-like_dom"/>
</dbReference>
<dbReference type="PANTHER" id="PTHR43156">
    <property type="entry name" value="STAGE II SPORULATION PROTEIN E-RELATED"/>
    <property type="match status" value="1"/>
</dbReference>
<reference evidence="5" key="1">
    <citation type="submission" date="2018-10" db="EMBL/GenBank/DDBJ databases">
        <authorList>
            <person name="Vincent A.T."/>
            <person name="Schiettekatte O."/>
            <person name="Bourhy P."/>
            <person name="Veyrier F.J."/>
            <person name="Picardeau M."/>
        </authorList>
    </citation>
    <scope>NUCLEOTIDE SEQUENCE</scope>
    <source>
        <strain evidence="5">201800281</strain>
    </source>
</reference>
<dbReference type="Gene3D" id="3.60.40.10">
    <property type="entry name" value="PPM-type phosphatase domain"/>
    <property type="match status" value="1"/>
</dbReference>
<evidence type="ECO:0000259" key="3">
    <source>
        <dbReference type="SMART" id="SM00331"/>
    </source>
</evidence>
<dbReference type="InterPro" id="IPR011622">
    <property type="entry name" value="7TMR_DISM_rcpt_extracell_dom2"/>
</dbReference>
<feature type="transmembrane region" description="Helical" evidence="2">
    <location>
        <begin position="343"/>
        <end position="361"/>
    </location>
</feature>
<name>A0A4R9IJY9_9LEPT</name>
<keyword evidence="2" id="KW-0472">Membrane</keyword>
<dbReference type="Proteomes" id="UP000297918">
    <property type="component" value="Unassembled WGS sequence"/>
</dbReference>
<gene>
    <name evidence="4" type="ORF">EHQ23_05795</name>
    <name evidence="5" type="ORF">EHQ26_18320</name>
</gene>
<dbReference type="GO" id="GO:0016791">
    <property type="term" value="F:phosphatase activity"/>
    <property type="evidence" value="ECO:0007669"/>
    <property type="project" value="TreeGrafter"/>
</dbReference>
<keyword evidence="2" id="KW-0812">Transmembrane</keyword>
<feature type="transmembrane region" description="Helical" evidence="2">
    <location>
        <begin position="247"/>
        <end position="268"/>
    </location>
</feature>
<dbReference type="Pfam" id="PF07695">
    <property type="entry name" value="7TMR-DISM_7TM"/>
    <property type="match status" value="1"/>
</dbReference>
<sequence>MFRNWLSFFPNSPKFPSNKIRRLDRAKIEKITALSRSFVRGADCSFSFPKKTEIQKPKYRLPFLQNLTPWIPFFVVLLCFQSSLEAFPLSIEESKNYRDIGKYFEYVVVPEQESSLDRILREDTIWRPNPKATISFSQVKDPLWLRITLIHYGNLPHTFFLHFSSPVVDVFELHTQVKGNWITQVSGEQVLQKNKPIYSHIPAFPITLSPDETRTIYVKINSANPIFNFVSIYNSRSFIAFSKKQDIFFAAYFGAGFMMFLFSLFLANTLRYRKFFFYFFYLATVLLINLFSTGFMQYIEIGNSHTWKNYLFPITIYLTSVFGLLFTIEFLETEKNFPKVNKPAKGFILLFISLIFTIFFLELRNFIQLGVSLVIIPILLVLFISLMAVIKSKKKLEVVLFLLAFGSILLGGALNTLTVQGFIKPIHLSSYSLPLGSAIEVFFLSMALVLKVSDYRKATEEKQELDLQLKIAQKLQSGLLPQKRTHANGYALGFRYSPASDIGGDFVQFIVKENEIGLFLCDVSGHGIPAAMIASMAKVSLQIWDDSLDRPAYAAERIRLSLLSSLSGHFLSAFFVYLHPEKNVMKIANAGHHPMIYLDRNGNIEHITSPGRAINEYIEAQVVEKTLPLPKSGTLILFTDGVIEARKSTTGQLFGEERFLSILQTLADKDPQTICDQVITEVEKFQKSKRSDDDVTILAISLDKET</sequence>
<dbReference type="InterPro" id="IPR011623">
    <property type="entry name" value="7TMR_DISM_rcpt_extracell_dom1"/>
</dbReference>
<dbReference type="EMBL" id="RQFM01000010">
    <property type="protein sequence ID" value="TGK88346.1"/>
    <property type="molecule type" value="Genomic_DNA"/>
</dbReference>
<feature type="transmembrane region" description="Helical" evidence="2">
    <location>
        <begin position="310"/>
        <end position="331"/>
    </location>
</feature>
<keyword evidence="2" id="KW-1133">Transmembrane helix</keyword>
<dbReference type="Gene3D" id="2.60.40.2380">
    <property type="match status" value="1"/>
</dbReference>
<dbReference type="OrthoDB" id="118142at2"/>
<feature type="transmembrane region" description="Helical" evidence="2">
    <location>
        <begin position="367"/>
        <end position="386"/>
    </location>
</feature>
<feature type="domain" description="PPM-type phosphatase" evidence="3">
    <location>
        <begin position="484"/>
        <end position="702"/>
    </location>
</feature>
<comment type="caution">
    <text evidence="4">The sequence shown here is derived from an EMBL/GenBank/DDBJ whole genome shotgun (WGS) entry which is preliminary data.</text>
</comment>
<dbReference type="InterPro" id="IPR052016">
    <property type="entry name" value="Bact_Sigma-Reg"/>
</dbReference>
<dbReference type="SMART" id="SM00331">
    <property type="entry name" value="PP2C_SIG"/>
    <property type="match status" value="1"/>
</dbReference>
<dbReference type="Pfam" id="PF07696">
    <property type="entry name" value="7TMR-DISMED2"/>
    <property type="match status" value="1"/>
</dbReference>
<dbReference type="PANTHER" id="PTHR43156:SF2">
    <property type="entry name" value="STAGE II SPORULATION PROTEIN E"/>
    <property type="match status" value="1"/>
</dbReference>
<dbReference type="SUPFAM" id="SSF81606">
    <property type="entry name" value="PP2C-like"/>
    <property type="match status" value="1"/>
</dbReference>
<keyword evidence="7" id="KW-1185">Reference proteome</keyword>
<keyword evidence="1" id="KW-0378">Hydrolase</keyword>
<dbReference type="AlphaFoldDB" id="A0A4R9IJY9"/>
<evidence type="ECO:0000256" key="1">
    <source>
        <dbReference type="ARBA" id="ARBA00022801"/>
    </source>
</evidence>
<feature type="transmembrane region" description="Helical" evidence="2">
    <location>
        <begin position="398"/>
        <end position="419"/>
    </location>
</feature>
<feature type="transmembrane region" description="Helical" evidence="2">
    <location>
        <begin position="275"/>
        <end position="298"/>
    </location>
</feature>
<dbReference type="RefSeq" id="WP_135750075.1">
    <property type="nucleotide sequence ID" value="NZ_RQFL01000031.1"/>
</dbReference>
<evidence type="ECO:0000313" key="4">
    <source>
        <dbReference type="EMBL" id="TGK88346.1"/>
    </source>
</evidence>
<accession>A0A4R9IJY9</accession>
<protein>
    <submittedName>
        <fullName evidence="4">Serine/threonine protein phosphatase</fullName>
    </submittedName>
</protein>
<organism evidence="4 6">
    <name type="scientific">Leptospira bourretii</name>
    <dbReference type="NCBI Taxonomy" id="2484962"/>
    <lineage>
        <taxon>Bacteria</taxon>
        <taxon>Pseudomonadati</taxon>
        <taxon>Spirochaetota</taxon>
        <taxon>Spirochaetia</taxon>
        <taxon>Leptospirales</taxon>
        <taxon>Leptospiraceae</taxon>
        <taxon>Leptospira</taxon>
    </lineage>
</organism>
<proteinExistence type="predicted"/>
<dbReference type="EMBL" id="RQFL01000031">
    <property type="protein sequence ID" value="TGK88995.1"/>
    <property type="molecule type" value="Genomic_DNA"/>
</dbReference>
<evidence type="ECO:0000313" key="5">
    <source>
        <dbReference type="EMBL" id="TGK88995.1"/>
    </source>
</evidence>
<dbReference type="InterPro" id="IPR036457">
    <property type="entry name" value="PPM-type-like_dom_sf"/>
</dbReference>
<evidence type="ECO:0000313" key="7">
    <source>
        <dbReference type="Proteomes" id="UP000297918"/>
    </source>
</evidence>
<dbReference type="Pfam" id="PF07228">
    <property type="entry name" value="SpoIIE"/>
    <property type="match status" value="1"/>
</dbReference>
<feature type="transmembrane region" description="Helical" evidence="2">
    <location>
        <begin position="431"/>
        <end position="450"/>
    </location>
</feature>
<dbReference type="Proteomes" id="UP000297394">
    <property type="component" value="Unassembled WGS sequence"/>
</dbReference>
<evidence type="ECO:0000256" key="2">
    <source>
        <dbReference type="SAM" id="Phobius"/>
    </source>
</evidence>